<feature type="transmembrane region" description="Helical" evidence="1">
    <location>
        <begin position="59"/>
        <end position="80"/>
    </location>
</feature>
<feature type="transmembrane region" description="Helical" evidence="1">
    <location>
        <begin position="86"/>
        <end position="106"/>
    </location>
</feature>
<proteinExistence type="predicted"/>
<feature type="transmembrane region" description="Helical" evidence="1">
    <location>
        <begin position="31"/>
        <end position="52"/>
    </location>
</feature>
<dbReference type="RefSeq" id="WP_109280888.1">
    <property type="nucleotide sequence ID" value="NZ_JBFAUK010000006.1"/>
</dbReference>
<keyword evidence="1" id="KW-0472">Membrane</keyword>
<gene>
    <name evidence="2" type="ORF">AB0L16_10410</name>
</gene>
<reference evidence="2 3" key="1">
    <citation type="submission" date="2024-06" db="EMBL/GenBank/DDBJ databases">
        <title>The Natural Products Discovery Center: Release of the First 8490 Sequenced Strains for Exploring Actinobacteria Biosynthetic Diversity.</title>
        <authorList>
            <person name="Kalkreuter E."/>
            <person name="Kautsar S.A."/>
            <person name="Yang D."/>
            <person name="Bader C.D."/>
            <person name="Teijaro C.N."/>
            <person name="Fluegel L."/>
            <person name="Davis C.M."/>
            <person name="Simpson J.R."/>
            <person name="Lauterbach L."/>
            <person name="Steele A.D."/>
            <person name="Gui C."/>
            <person name="Meng S."/>
            <person name="Li G."/>
            <person name="Viehrig K."/>
            <person name="Ye F."/>
            <person name="Su P."/>
            <person name="Kiefer A.F."/>
            <person name="Nichols A."/>
            <person name="Cepeda A.J."/>
            <person name="Yan W."/>
            <person name="Fan B."/>
            <person name="Jiang Y."/>
            <person name="Adhikari A."/>
            <person name="Zheng C.-J."/>
            <person name="Schuster L."/>
            <person name="Cowan T.M."/>
            <person name="Smanski M.J."/>
            <person name="Chevrette M.G."/>
            <person name="De Carvalho L.P.S."/>
            <person name="Shen B."/>
        </authorList>
    </citation>
    <scope>NUCLEOTIDE SEQUENCE [LARGE SCALE GENOMIC DNA]</scope>
    <source>
        <strain evidence="2 3">NPDC052347</strain>
    </source>
</reference>
<dbReference type="EMBL" id="JBFAUK010000006">
    <property type="protein sequence ID" value="MEV5506877.1"/>
    <property type="molecule type" value="Genomic_DNA"/>
</dbReference>
<keyword evidence="3" id="KW-1185">Reference proteome</keyword>
<name>A0ABV3JWP7_STRON</name>
<comment type="caution">
    <text evidence="2">The sequence shown here is derived from an EMBL/GenBank/DDBJ whole genome shotgun (WGS) entry which is preliminary data.</text>
</comment>
<keyword evidence="1" id="KW-0812">Transmembrane</keyword>
<evidence type="ECO:0000313" key="2">
    <source>
        <dbReference type="EMBL" id="MEV5506877.1"/>
    </source>
</evidence>
<keyword evidence="1" id="KW-1133">Transmembrane helix</keyword>
<organism evidence="2 3">
    <name type="scientific">Streptomyces orinoci</name>
    <name type="common">Streptoverticillium orinoci</name>
    <dbReference type="NCBI Taxonomy" id="67339"/>
    <lineage>
        <taxon>Bacteria</taxon>
        <taxon>Bacillati</taxon>
        <taxon>Actinomycetota</taxon>
        <taxon>Actinomycetes</taxon>
        <taxon>Kitasatosporales</taxon>
        <taxon>Streptomycetaceae</taxon>
        <taxon>Streptomyces</taxon>
    </lineage>
</organism>
<evidence type="ECO:0000313" key="3">
    <source>
        <dbReference type="Proteomes" id="UP001552594"/>
    </source>
</evidence>
<protein>
    <recommendedName>
        <fullName evidence="4">Integral membrane protein</fullName>
    </recommendedName>
</protein>
<evidence type="ECO:0000256" key="1">
    <source>
        <dbReference type="SAM" id="Phobius"/>
    </source>
</evidence>
<sequence length="154" mass="16008">MGIAARVGLLILSGCWLPVCGYVLLAMGFTGMALVFFFPGLLMCALALYWGWSRPGRAGWLTAVSLWLPSSPVLLVALIYGKPVVGWDFTGIVGGVFALGLSAVALGRCGRKGARGPRPQPCGCGRMWCVVGRGPSVCGRAHAAEPHGAAAPRP</sequence>
<dbReference type="Proteomes" id="UP001552594">
    <property type="component" value="Unassembled WGS sequence"/>
</dbReference>
<feature type="transmembrane region" description="Helical" evidence="1">
    <location>
        <begin position="7"/>
        <end position="25"/>
    </location>
</feature>
<accession>A0ABV3JWP7</accession>
<evidence type="ECO:0008006" key="4">
    <source>
        <dbReference type="Google" id="ProtNLM"/>
    </source>
</evidence>